<dbReference type="EMBL" id="CADCVO010000360">
    <property type="protein sequence ID" value="CAA9500776.1"/>
    <property type="molecule type" value="Genomic_DNA"/>
</dbReference>
<dbReference type="AlphaFoldDB" id="A0A6J4SPR4"/>
<protein>
    <submittedName>
        <fullName evidence="2">Uncharacterized protein</fullName>
    </submittedName>
</protein>
<name>A0A6J4SPR4_9ACTN</name>
<organism evidence="2">
    <name type="scientific">uncultured Solirubrobacteraceae bacterium</name>
    <dbReference type="NCBI Taxonomy" id="1162706"/>
    <lineage>
        <taxon>Bacteria</taxon>
        <taxon>Bacillati</taxon>
        <taxon>Actinomycetota</taxon>
        <taxon>Thermoleophilia</taxon>
        <taxon>Solirubrobacterales</taxon>
        <taxon>Solirubrobacteraceae</taxon>
        <taxon>environmental samples</taxon>
    </lineage>
</organism>
<reference evidence="2" key="1">
    <citation type="submission" date="2020-02" db="EMBL/GenBank/DDBJ databases">
        <authorList>
            <person name="Meier V. D."/>
        </authorList>
    </citation>
    <scope>NUCLEOTIDE SEQUENCE</scope>
    <source>
        <strain evidence="2">AVDCRST_MAG13</strain>
    </source>
</reference>
<feature type="compositionally biased region" description="Basic and acidic residues" evidence="1">
    <location>
        <begin position="164"/>
        <end position="177"/>
    </location>
</feature>
<evidence type="ECO:0000256" key="1">
    <source>
        <dbReference type="SAM" id="MobiDB-lite"/>
    </source>
</evidence>
<sequence length="214" mass="23161">MLEEALQQEELRAREREPALPAPRPVGVAVQPQVVVGQDPASRRPAPVAQAAAHDRLHAREQLAQGERLDQVVVGSRLEPGHPVVDGVARGQHEDGHLVARGAHAPADLHAVHVGHRHVEDHRVHAAVREGHHGLEPVVHRHDVVALELQGVLQRGPDRGLVVDHEDRGGGRAHPPDRITTAVKSRIRAPAEGFPKKRPAAPGLLRRSQLGSRA</sequence>
<proteinExistence type="predicted"/>
<feature type="compositionally biased region" description="Basic and acidic residues" evidence="1">
    <location>
        <begin position="9"/>
        <end position="18"/>
    </location>
</feature>
<accession>A0A6J4SPR4</accession>
<feature type="region of interest" description="Disordered" evidence="1">
    <location>
        <begin position="164"/>
        <end position="214"/>
    </location>
</feature>
<evidence type="ECO:0000313" key="2">
    <source>
        <dbReference type="EMBL" id="CAA9500776.1"/>
    </source>
</evidence>
<feature type="region of interest" description="Disordered" evidence="1">
    <location>
        <begin position="1"/>
        <end position="26"/>
    </location>
</feature>
<gene>
    <name evidence="2" type="ORF">AVDCRST_MAG13-2235</name>
</gene>